<comment type="similarity">
    <text evidence="1">Belongs to the sigma-70 factor family. ECF subfamily.</text>
</comment>
<dbReference type="EMBL" id="JACHNB010000001">
    <property type="protein sequence ID" value="MBB4745313.1"/>
    <property type="molecule type" value="Genomic_DNA"/>
</dbReference>
<comment type="caution">
    <text evidence="9">The sequence shown here is derived from an EMBL/GenBank/DDBJ whole genome shotgun (WGS) entry which is preliminary data.</text>
</comment>
<feature type="domain" description="RNA polymerase sigma-70 region 2" evidence="7">
    <location>
        <begin position="46"/>
        <end position="111"/>
    </location>
</feature>
<sequence length="209" mass="22032">MTLRMAGADGAEVSAVGGEDPPDGPGPGEAGPQLTGARAAERFAALFDEHAPGLWRFLARQVGADQAEDVVAETFLAAWSGRGDYRPERGSARAWLFGIAVNLLRRHHRVQAQQQRMSQRLSAHVVAADGAEEGVAERVDARTHVAGLAAAIAALPDGDRDVLLLSSLAGLSTREIATALGIPEGTVRSRLHRVRQGLQAVARPLKGES</sequence>
<dbReference type="InterPro" id="IPR036388">
    <property type="entry name" value="WH-like_DNA-bd_sf"/>
</dbReference>
<evidence type="ECO:0000313" key="10">
    <source>
        <dbReference type="Proteomes" id="UP000546162"/>
    </source>
</evidence>
<dbReference type="PANTHER" id="PTHR43133">
    <property type="entry name" value="RNA POLYMERASE ECF-TYPE SIGMA FACTO"/>
    <property type="match status" value="1"/>
</dbReference>
<evidence type="ECO:0000259" key="8">
    <source>
        <dbReference type="Pfam" id="PF08281"/>
    </source>
</evidence>
<dbReference type="Proteomes" id="UP000546162">
    <property type="component" value="Unassembled WGS sequence"/>
</dbReference>
<keyword evidence="3" id="KW-0731">Sigma factor</keyword>
<dbReference type="AlphaFoldDB" id="A0A7W7H7I0"/>
<keyword evidence="2" id="KW-0805">Transcription regulation</keyword>
<organism evidence="9 10">
    <name type="scientific">Actinoplanes octamycinicus</name>
    <dbReference type="NCBI Taxonomy" id="135948"/>
    <lineage>
        <taxon>Bacteria</taxon>
        <taxon>Bacillati</taxon>
        <taxon>Actinomycetota</taxon>
        <taxon>Actinomycetes</taxon>
        <taxon>Micromonosporales</taxon>
        <taxon>Micromonosporaceae</taxon>
        <taxon>Actinoplanes</taxon>
    </lineage>
</organism>
<dbReference type="Gene3D" id="1.10.10.10">
    <property type="entry name" value="Winged helix-like DNA-binding domain superfamily/Winged helix DNA-binding domain"/>
    <property type="match status" value="1"/>
</dbReference>
<dbReference type="GO" id="GO:0016987">
    <property type="term" value="F:sigma factor activity"/>
    <property type="evidence" value="ECO:0007669"/>
    <property type="project" value="UniProtKB-KW"/>
</dbReference>
<evidence type="ECO:0000256" key="1">
    <source>
        <dbReference type="ARBA" id="ARBA00010641"/>
    </source>
</evidence>
<dbReference type="PANTHER" id="PTHR43133:SF52">
    <property type="entry name" value="ECF RNA POLYMERASE SIGMA FACTOR SIGL"/>
    <property type="match status" value="1"/>
</dbReference>
<dbReference type="GO" id="GO:0003677">
    <property type="term" value="F:DNA binding"/>
    <property type="evidence" value="ECO:0007669"/>
    <property type="project" value="UniProtKB-KW"/>
</dbReference>
<keyword evidence="10" id="KW-1185">Reference proteome</keyword>
<dbReference type="InterPro" id="IPR039425">
    <property type="entry name" value="RNA_pol_sigma-70-like"/>
</dbReference>
<dbReference type="RefSeq" id="WP_239177895.1">
    <property type="nucleotide sequence ID" value="NZ_BAABFG010000005.1"/>
</dbReference>
<dbReference type="InterPro" id="IPR013249">
    <property type="entry name" value="RNA_pol_sigma70_r4_t2"/>
</dbReference>
<reference evidence="9 10" key="1">
    <citation type="submission" date="2020-08" db="EMBL/GenBank/DDBJ databases">
        <title>Sequencing the genomes of 1000 actinobacteria strains.</title>
        <authorList>
            <person name="Klenk H.-P."/>
        </authorList>
    </citation>
    <scope>NUCLEOTIDE SEQUENCE [LARGE SCALE GENOMIC DNA]</scope>
    <source>
        <strain evidence="9 10">DSM 45809</strain>
    </source>
</reference>
<dbReference type="InterPro" id="IPR013324">
    <property type="entry name" value="RNA_pol_sigma_r3/r4-like"/>
</dbReference>
<accession>A0A7W7H7I0</accession>
<evidence type="ECO:0000256" key="3">
    <source>
        <dbReference type="ARBA" id="ARBA00023082"/>
    </source>
</evidence>
<evidence type="ECO:0000256" key="5">
    <source>
        <dbReference type="ARBA" id="ARBA00023163"/>
    </source>
</evidence>
<dbReference type="Pfam" id="PF04542">
    <property type="entry name" value="Sigma70_r2"/>
    <property type="match status" value="1"/>
</dbReference>
<name>A0A7W7H7I0_9ACTN</name>
<dbReference type="InterPro" id="IPR014284">
    <property type="entry name" value="RNA_pol_sigma-70_dom"/>
</dbReference>
<dbReference type="SUPFAM" id="SSF88659">
    <property type="entry name" value="Sigma3 and sigma4 domains of RNA polymerase sigma factors"/>
    <property type="match status" value="1"/>
</dbReference>
<keyword evidence="5" id="KW-0804">Transcription</keyword>
<evidence type="ECO:0000256" key="4">
    <source>
        <dbReference type="ARBA" id="ARBA00023125"/>
    </source>
</evidence>
<dbReference type="Pfam" id="PF08281">
    <property type="entry name" value="Sigma70_r4_2"/>
    <property type="match status" value="1"/>
</dbReference>
<evidence type="ECO:0000259" key="7">
    <source>
        <dbReference type="Pfam" id="PF04542"/>
    </source>
</evidence>
<dbReference type="SUPFAM" id="SSF88946">
    <property type="entry name" value="Sigma2 domain of RNA polymerase sigma factors"/>
    <property type="match status" value="1"/>
</dbReference>
<evidence type="ECO:0000256" key="6">
    <source>
        <dbReference type="SAM" id="MobiDB-lite"/>
    </source>
</evidence>
<dbReference type="InterPro" id="IPR013325">
    <property type="entry name" value="RNA_pol_sigma_r2"/>
</dbReference>
<feature type="domain" description="RNA polymerase sigma factor 70 region 4 type 2" evidence="8">
    <location>
        <begin position="148"/>
        <end position="196"/>
    </location>
</feature>
<gene>
    <name evidence="9" type="ORF">BJY16_008772</name>
</gene>
<dbReference type="GO" id="GO:0006352">
    <property type="term" value="P:DNA-templated transcription initiation"/>
    <property type="evidence" value="ECO:0007669"/>
    <property type="project" value="InterPro"/>
</dbReference>
<dbReference type="InterPro" id="IPR007627">
    <property type="entry name" value="RNA_pol_sigma70_r2"/>
</dbReference>
<proteinExistence type="inferred from homology"/>
<dbReference type="NCBIfam" id="TIGR02937">
    <property type="entry name" value="sigma70-ECF"/>
    <property type="match status" value="1"/>
</dbReference>
<protein>
    <submittedName>
        <fullName evidence="9">RNA polymerase sigma-70 factor (ECF subfamily)</fullName>
    </submittedName>
</protein>
<evidence type="ECO:0000313" key="9">
    <source>
        <dbReference type="EMBL" id="MBB4745313.1"/>
    </source>
</evidence>
<keyword evidence="4" id="KW-0238">DNA-binding</keyword>
<dbReference type="Gene3D" id="1.10.1740.10">
    <property type="match status" value="1"/>
</dbReference>
<evidence type="ECO:0000256" key="2">
    <source>
        <dbReference type="ARBA" id="ARBA00023015"/>
    </source>
</evidence>
<feature type="region of interest" description="Disordered" evidence="6">
    <location>
        <begin position="1"/>
        <end position="34"/>
    </location>
</feature>